<accession>A0AAV4QDD2</accession>
<keyword evidence="2" id="KW-1185">Reference proteome</keyword>
<gene>
    <name evidence="1" type="ORF">CEXT_562791</name>
</gene>
<proteinExistence type="predicted"/>
<dbReference type="EMBL" id="BPLR01005946">
    <property type="protein sequence ID" value="GIY06309.1"/>
    <property type="molecule type" value="Genomic_DNA"/>
</dbReference>
<organism evidence="1 2">
    <name type="scientific">Caerostris extrusa</name>
    <name type="common">Bark spider</name>
    <name type="synonym">Caerostris bankana</name>
    <dbReference type="NCBI Taxonomy" id="172846"/>
    <lineage>
        <taxon>Eukaryota</taxon>
        <taxon>Metazoa</taxon>
        <taxon>Ecdysozoa</taxon>
        <taxon>Arthropoda</taxon>
        <taxon>Chelicerata</taxon>
        <taxon>Arachnida</taxon>
        <taxon>Araneae</taxon>
        <taxon>Araneomorphae</taxon>
        <taxon>Entelegynae</taxon>
        <taxon>Araneoidea</taxon>
        <taxon>Araneidae</taxon>
        <taxon>Caerostris</taxon>
    </lineage>
</organism>
<dbReference type="Proteomes" id="UP001054945">
    <property type="component" value="Unassembled WGS sequence"/>
</dbReference>
<evidence type="ECO:0000313" key="1">
    <source>
        <dbReference type="EMBL" id="GIY06309.1"/>
    </source>
</evidence>
<protein>
    <submittedName>
        <fullName evidence="1">Uncharacterized protein</fullName>
    </submittedName>
</protein>
<sequence>MKLPSKVIIIISFDCHPSSACSLTSLLFSSKFTRVSRDPQPKHYVMHRHLLAGLTKCADAADKDDIAYKDYRDHFARTYPPNTKRQLRVNVANP</sequence>
<dbReference type="AlphaFoldDB" id="A0AAV4QDD2"/>
<reference evidence="1 2" key="1">
    <citation type="submission" date="2021-06" db="EMBL/GenBank/DDBJ databases">
        <title>Caerostris extrusa draft genome.</title>
        <authorList>
            <person name="Kono N."/>
            <person name="Arakawa K."/>
        </authorList>
    </citation>
    <scope>NUCLEOTIDE SEQUENCE [LARGE SCALE GENOMIC DNA]</scope>
</reference>
<evidence type="ECO:0000313" key="2">
    <source>
        <dbReference type="Proteomes" id="UP001054945"/>
    </source>
</evidence>
<comment type="caution">
    <text evidence="1">The sequence shown here is derived from an EMBL/GenBank/DDBJ whole genome shotgun (WGS) entry which is preliminary data.</text>
</comment>
<name>A0AAV4QDD2_CAEEX</name>